<evidence type="ECO:0000259" key="3">
    <source>
        <dbReference type="Pfam" id="PF20109"/>
    </source>
</evidence>
<proteinExistence type="predicted"/>
<feature type="region of interest" description="Disordered" evidence="1">
    <location>
        <begin position="1"/>
        <end position="24"/>
    </location>
</feature>
<evidence type="ECO:0008006" key="6">
    <source>
        <dbReference type="Google" id="ProtNLM"/>
    </source>
</evidence>
<feature type="domain" description="Transcriptional regulator-like" evidence="3">
    <location>
        <begin position="25"/>
        <end position="68"/>
    </location>
</feature>
<name>A0A2W5VA50_9CAUL</name>
<evidence type="ECO:0000313" key="5">
    <source>
        <dbReference type="Proteomes" id="UP000249393"/>
    </source>
</evidence>
<sequence length="251" mass="27353">MAVSAAASEAGQPPGERRGGGRRHDIGAPGLAWEFLRRNPEYHLTYAGWRQERREPTAPIDRRWGLRFAADPRLGAEEAAVFWLPEVAPGVVLRLEAGEGGSAAAAKSLPTGQLMRAEDGLHLRTAWGLQVLVRGGDPIDRPLVVALTYDEHLRLRVRAVDALERLSAGRPPPKSHLTRAQFARLDRCLVALDGTLAGQSYRTIAEKIFGRRALVGEPWKTAAIRGATIRLVQTGRALMNGGYLKLLRGGL</sequence>
<accession>A0A2W5VA50</accession>
<dbReference type="Proteomes" id="UP000249393">
    <property type="component" value="Unassembled WGS sequence"/>
</dbReference>
<evidence type="ECO:0000256" key="1">
    <source>
        <dbReference type="SAM" id="MobiDB-lite"/>
    </source>
</evidence>
<dbReference type="EMBL" id="QFQZ01000005">
    <property type="protein sequence ID" value="PZR36650.1"/>
    <property type="molecule type" value="Genomic_DNA"/>
</dbReference>
<evidence type="ECO:0000313" key="4">
    <source>
        <dbReference type="EMBL" id="PZR36650.1"/>
    </source>
</evidence>
<dbReference type="InterPro" id="IPR045465">
    <property type="entry name" value="Trans_reg_dom"/>
</dbReference>
<reference evidence="4 5" key="1">
    <citation type="submission" date="2017-08" db="EMBL/GenBank/DDBJ databases">
        <title>Infants hospitalized years apart are colonized by the same room-sourced microbial strains.</title>
        <authorList>
            <person name="Brooks B."/>
            <person name="Olm M.R."/>
            <person name="Firek B.A."/>
            <person name="Baker R."/>
            <person name="Thomas B.C."/>
            <person name="Morowitz M.J."/>
            <person name="Banfield J.F."/>
        </authorList>
    </citation>
    <scope>NUCLEOTIDE SEQUENCE [LARGE SCALE GENOMIC DNA]</scope>
    <source>
        <strain evidence="4">S2_003_000_R2_4</strain>
    </source>
</reference>
<feature type="domain" description="T6SS Transcription factor RovC-like DNA binding" evidence="2">
    <location>
        <begin position="148"/>
        <end position="248"/>
    </location>
</feature>
<dbReference type="Pfam" id="PF10074">
    <property type="entry name" value="RovC_DNA-bd"/>
    <property type="match status" value="1"/>
</dbReference>
<feature type="compositionally biased region" description="Basic and acidic residues" evidence="1">
    <location>
        <begin position="15"/>
        <end position="24"/>
    </location>
</feature>
<dbReference type="RefSeq" id="WP_304273838.1">
    <property type="nucleotide sequence ID" value="NZ_QFQZ01000005.1"/>
</dbReference>
<organism evidence="4 5">
    <name type="scientific">Caulobacter segnis</name>
    <dbReference type="NCBI Taxonomy" id="88688"/>
    <lineage>
        <taxon>Bacteria</taxon>
        <taxon>Pseudomonadati</taxon>
        <taxon>Pseudomonadota</taxon>
        <taxon>Alphaproteobacteria</taxon>
        <taxon>Caulobacterales</taxon>
        <taxon>Caulobacteraceae</taxon>
        <taxon>Caulobacter</taxon>
    </lineage>
</organism>
<comment type="caution">
    <text evidence="4">The sequence shown here is derived from an EMBL/GenBank/DDBJ whole genome shotgun (WGS) entry which is preliminary data.</text>
</comment>
<gene>
    <name evidence="4" type="ORF">DI526_02810</name>
</gene>
<evidence type="ECO:0000259" key="2">
    <source>
        <dbReference type="Pfam" id="PF10074"/>
    </source>
</evidence>
<dbReference type="InterPro" id="IPR018754">
    <property type="entry name" value="RovC-like_DNA-bd"/>
</dbReference>
<protein>
    <recommendedName>
        <fullName evidence="6">DUF2285 domain-containing protein</fullName>
    </recommendedName>
</protein>
<dbReference type="Pfam" id="PF20109">
    <property type="entry name" value="Trans_reg_dom"/>
    <property type="match status" value="1"/>
</dbReference>
<dbReference type="AlphaFoldDB" id="A0A2W5VA50"/>